<proteinExistence type="predicted"/>
<dbReference type="GO" id="GO:0016887">
    <property type="term" value="F:ATP hydrolysis activity"/>
    <property type="evidence" value="ECO:0007669"/>
    <property type="project" value="InterPro"/>
</dbReference>
<feature type="transmembrane region" description="Helical" evidence="13">
    <location>
        <begin position="3435"/>
        <end position="3457"/>
    </location>
</feature>
<evidence type="ECO:0000256" key="8">
    <source>
        <dbReference type="ARBA" id="ARBA00022989"/>
    </source>
</evidence>
<feature type="domain" description="ABC transporter" evidence="14">
    <location>
        <begin position="4531"/>
        <end position="4769"/>
    </location>
</feature>
<feature type="transmembrane region" description="Helical" evidence="13">
    <location>
        <begin position="4381"/>
        <end position="4399"/>
    </location>
</feature>
<keyword evidence="3 13" id="KW-0812">Transmembrane</keyword>
<keyword evidence="4" id="KW-0677">Repeat</keyword>
<feature type="transmembrane region" description="Helical" evidence="13">
    <location>
        <begin position="24"/>
        <end position="45"/>
    </location>
</feature>
<keyword evidence="16" id="KW-1185">Reference proteome</keyword>
<evidence type="ECO:0000259" key="14">
    <source>
        <dbReference type="PROSITE" id="PS50893"/>
    </source>
</evidence>
<evidence type="ECO:0000256" key="1">
    <source>
        <dbReference type="ARBA" id="ARBA00004439"/>
    </source>
</evidence>
<organism evidence="15 16">
    <name type="scientific">Chinchilla lanigera</name>
    <name type="common">Long-tailed chinchilla</name>
    <name type="synonym">Chinchilla villidera</name>
    <dbReference type="NCBI Taxonomy" id="34839"/>
    <lineage>
        <taxon>Eukaryota</taxon>
        <taxon>Metazoa</taxon>
        <taxon>Chordata</taxon>
        <taxon>Craniata</taxon>
        <taxon>Vertebrata</taxon>
        <taxon>Euteleostomi</taxon>
        <taxon>Mammalia</taxon>
        <taxon>Eutheria</taxon>
        <taxon>Euarchontoglires</taxon>
        <taxon>Glires</taxon>
        <taxon>Rodentia</taxon>
        <taxon>Hystricomorpha</taxon>
        <taxon>Chinchillidae</taxon>
        <taxon>Chinchilla</taxon>
    </lineage>
</organism>
<dbReference type="GeneTree" id="ENSGT00940000161703"/>
<evidence type="ECO:0000256" key="3">
    <source>
        <dbReference type="ARBA" id="ARBA00022692"/>
    </source>
</evidence>
<dbReference type="InterPro" id="IPR027417">
    <property type="entry name" value="P-loop_NTPase"/>
</dbReference>
<feature type="transmembrane region" description="Helical" evidence="13">
    <location>
        <begin position="4270"/>
        <end position="4291"/>
    </location>
</feature>
<keyword evidence="5" id="KW-0547">Nucleotide-binding</keyword>
<dbReference type="InterPro" id="IPR003593">
    <property type="entry name" value="AAA+_ATPase"/>
</dbReference>
<keyword evidence="7" id="KW-1278">Translocase</keyword>
<feature type="transmembrane region" description="Helical" evidence="13">
    <location>
        <begin position="4349"/>
        <end position="4369"/>
    </location>
</feature>
<name>A0A8C2UZI0_CHILA</name>
<dbReference type="GO" id="GO:1900244">
    <property type="term" value="P:positive regulation of synaptic vesicle endocytosis"/>
    <property type="evidence" value="ECO:0007669"/>
    <property type="project" value="Ensembl"/>
</dbReference>
<dbReference type="OMA" id="PNQFQNI"/>
<dbReference type="PANTHER" id="PTHR19229">
    <property type="entry name" value="ATP-BINDING CASSETTE TRANSPORTER SUBFAMILY A ABCA"/>
    <property type="match status" value="1"/>
</dbReference>
<dbReference type="GO" id="GO:0032376">
    <property type="term" value="P:positive regulation of cholesterol transport"/>
    <property type="evidence" value="ECO:0007669"/>
    <property type="project" value="Ensembl"/>
</dbReference>
<evidence type="ECO:0000256" key="6">
    <source>
        <dbReference type="ARBA" id="ARBA00022840"/>
    </source>
</evidence>
<dbReference type="Proteomes" id="UP000694398">
    <property type="component" value="Unassembled WGS sequence"/>
</dbReference>
<dbReference type="GO" id="GO:0140359">
    <property type="term" value="F:ABC-type transporter activity"/>
    <property type="evidence" value="ECO:0007669"/>
    <property type="project" value="InterPro"/>
</dbReference>
<dbReference type="InterPro" id="IPR013525">
    <property type="entry name" value="ABC2_TM"/>
</dbReference>
<evidence type="ECO:0000256" key="9">
    <source>
        <dbReference type="ARBA" id="ARBA00023055"/>
    </source>
</evidence>
<keyword evidence="10 13" id="KW-0472">Membrane</keyword>
<keyword evidence="8 13" id="KW-1133">Transmembrane helix</keyword>
<dbReference type="GO" id="GO:0005524">
    <property type="term" value="F:ATP binding"/>
    <property type="evidence" value="ECO:0007669"/>
    <property type="project" value="UniProtKB-KW"/>
</dbReference>
<keyword evidence="2" id="KW-0813">Transport</keyword>
<dbReference type="FunFam" id="3.40.50.300:FF:000298">
    <property type="entry name" value="ATP-binding cassette sub-family A member 12"/>
    <property type="match status" value="1"/>
</dbReference>
<keyword evidence="6" id="KW-0067">ATP-binding</keyword>
<feature type="transmembrane region" description="Helical" evidence="13">
    <location>
        <begin position="3526"/>
        <end position="3550"/>
    </location>
</feature>
<feature type="compositionally biased region" description="Polar residues" evidence="12">
    <location>
        <begin position="3992"/>
        <end position="4008"/>
    </location>
</feature>
<feature type="transmembrane region" description="Helical" evidence="13">
    <location>
        <begin position="3501"/>
        <end position="3520"/>
    </location>
</feature>
<dbReference type="FunFam" id="3.40.50.300:FF:000689">
    <property type="entry name" value="ATP binding cassette subfamily A member 12"/>
    <property type="match status" value="1"/>
</dbReference>
<feature type="transmembrane region" description="Helical" evidence="13">
    <location>
        <begin position="4321"/>
        <end position="4342"/>
    </location>
</feature>
<dbReference type="Pfam" id="PF12698">
    <property type="entry name" value="ABC2_membrane_3"/>
    <property type="match status" value="2"/>
</dbReference>
<evidence type="ECO:0000256" key="12">
    <source>
        <dbReference type="SAM" id="MobiDB-lite"/>
    </source>
</evidence>
<protein>
    <submittedName>
        <fullName evidence="15">ATP binding cassette subfamily A member 13</fullName>
    </submittedName>
</protein>
<feature type="domain" description="ABC transporter" evidence="14">
    <location>
        <begin position="3659"/>
        <end position="3891"/>
    </location>
</feature>
<dbReference type="Ensembl" id="ENSCLAT00000008169.1">
    <property type="protein sequence ID" value="ENSCLAP00000008048.1"/>
    <property type="gene ID" value="ENSCLAG00000005636.1"/>
</dbReference>
<evidence type="ECO:0000256" key="7">
    <source>
        <dbReference type="ARBA" id="ARBA00022967"/>
    </source>
</evidence>
<keyword evidence="11" id="KW-0968">Cytoplasmic vesicle</keyword>
<gene>
    <name evidence="15" type="primary">ABCA13</name>
</gene>
<dbReference type="Pfam" id="PF23321">
    <property type="entry name" value="R1_ABCA1"/>
    <property type="match status" value="1"/>
</dbReference>
<dbReference type="SMART" id="SM00382">
    <property type="entry name" value="AAA"/>
    <property type="match status" value="2"/>
</dbReference>
<dbReference type="InterPro" id="IPR003439">
    <property type="entry name" value="ABC_transporter-like_ATP-bd"/>
</dbReference>
<evidence type="ECO:0000256" key="13">
    <source>
        <dbReference type="SAM" id="Phobius"/>
    </source>
</evidence>
<feature type="transmembrane region" description="Helical" evidence="13">
    <location>
        <begin position="3391"/>
        <end position="3414"/>
    </location>
</feature>
<evidence type="ECO:0000256" key="2">
    <source>
        <dbReference type="ARBA" id="ARBA00022448"/>
    </source>
</evidence>
<evidence type="ECO:0000256" key="4">
    <source>
        <dbReference type="ARBA" id="ARBA00022737"/>
    </source>
</evidence>
<keyword evidence="9" id="KW-0445">Lipid transport</keyword>
<dbReference type="Gene3D" id="3.40.50.300">
    <property type="entry name" value="P-loop containing nucleotide triphosphate hydrolases"/>
    <property type="match status" value="2"/>
</dbReference>
<dbReference type="PROSITE" id="PS50893">
    <property type="entry name" value="ABC_TRANSPORTER_2"/>
    <property type="match status" value="2"/>
</dbReference>
<comment type="subcellular location">
    <subcellularLocation>
        <location evidence="1">Cytoplasmic vesicle membrane</location>
        <topology evidence="1">Multi-pass membrane protein</topology>
    </subcellularLocation>
</comment>
<evidence type="ECO:0000256" key="11">
    <source>
        <dbReference type="ARBA" id="ARBA00023329"/>
    </source>
</evidence>
<dbReference type="Pfam" id="PF00005">
    <property type="entry name" value="ABC_tran"/>
    <property type="match status" value="2"/>
</dbReference>
<evidence type="ECO:0000313" key="15">
    <source>
        <dbReference type="Ensembl" id="ENSCLAP00000008048.1"/>
    </source>
</evidence>
<dbReference type="InterPro" id="IPR026082">
    <property type="entry name" value="ABCA"/>
</dbReference>
<reference evidence="15" key="2">
    <citation type="submission" date="2025-09" db="UniProtKB">
        <authorList>
            <consortium name="Ensembl"/>
        </authorList>
    </citation>
    <scope>IDENTIFICATION</scope>
</reference>
<dbReference type="GO" id="GO:0030659">
    <property type="term" value="C:cytoplasmic vesicle membrane"/>
    <property type="evidence" value="ECO:0007669"/>
    <property type="project" value="UniProtKB-SubCell"/>
</dbReference>
<reference evidence="15" key="1">
    <citation type="submission" date="2025-08" db="UniProtKB">
        <authorList>
            <consortium name="Ensembl"/>
        </authorList>
    </citation>
    <scope>IDENTIFICATION</scope>
</reference>
<sequence>MGHIGCQFRALVWKNGLCRLRHPVLSLAEFFWPCILFMILTVLRFQEPPRRRDSCFLQPRDLPSRGVLPFVQGLLCNTGSTCRNFSFEGYMDHQRHGHAAQNSWEAEEMQDLAEDIYETASKAKHLQKLWGERVQTPDSSYGASFLTMNLNQTEELISEWEILHQQPHVWDFLLSLPRLGTNRARVGDATQTIVHFLQAVLNSVAALDRLDWLPLNATSSPVSEVVLNVTMAVLDFLQQPGRVAAESVYNLSLKNMVWDPQKVQNDLKSQFGFDDLQTERILNYSAELEGLFCSQFMEVSVCNQLTPRQVTYFLTVNDDLLFLHLQVLDQWQQSGLLYSVLTGVGQRLQALRDQYEEGDLLWKVAEALRAGLHLLSDAADGSKDSHTAPQTFQHLQKLQSVLQKLPQWPAVESLLQLDGTLRNVIAQDLDFVQGILAHVETSVNDSVLGGSDHWELEKDAFFLELRQMLMKNVTTTCLNGHLSAEAAMSPRNASIWGDPWGLLCHRLSFNKTRVFNRLPGTVENADHVLQEAVAGHTDLLVPNPEAYPGWQDIEKQLTEVSHSCSQLFQLLEANASLGSRVSAGDCENQLVSNVIFHILEKAQLSLGQMSHWKSFLEFIRKTCEMARYVNTKGSFQNTLSAVSEDSPCYAENMDWKIISDTYYTFLNNFLTSPVTSAIRAFTKYLLAMERKQHAHENEEMNFLLWFLEFLEELLLPNPLESSSSHESHNLFSLTEQFVNRSVLWVKHLKNLERNSSRVDAQTLLEFGKMVIEKIQTHGNHWVRKAYGNALKFLELTLLEMNPWLPELRLSGISEGEEAKVETLSTLPNVSVPANEKLLSKNFNFSQLFQSHGPGSSPVNVDFVHVSESIIRSLHEFGFLSQGEVSEVLDTVDAVRNTSVLFSAFSELQKQEINTVLAHVYLNVFKDKDSALLLQIYSSFYQYMYKFLSLQNREPLLTYLSQISRHILDIVKQFNFQDIRKAFAFLSEAAGVLEGISEESYCQQLLSVLNFLELQAQSLTSTQDQELEVIHATLTVLKQLLAADEDFRISLFQYVSQLFNGSGDTLLGSKCFILDNKTISSANRSAVEGPSGILPWAQVYSTLSANVSVLSEFTAVHCTVSWLQMWAEIWESVSQVFNFDLNVFTSLRAGLTQLLDELENDVKISKSCRGLLPNHHAARLILNLFGSVSYTDGLHVGDDFLDLRDLWVPLGDALVTVKSLNVAQIERSLCAMETSLHQLKSFPLDTSTSREFFYSLLDVFIELSNASEHAGGHAKLINRFLPTNLTDYGAKFEHIIAELRETILFLRHVAHDRDLLSCADVFQNVTELLVEDGLLCANTSQRMVYILATLNSIFFSGNTISNLRGCTAWVDVINNLYSRCNSSFSQRLLSSIFGSFPDTENKMNSTLKIVTWVLNRTKPLCSLNEPNVNCVNRYLKDISDFLNTILTAVFEKEKLPKFELLLALFNDSTEHVRMIIKDLMRNFDSASQSNWTNFNGLILRPIEVSDGIPNQFQNVWLHLMALGKEILKLVQDISPNTLGNISSKTEKILSSLTTTLKEKDINSLGKSFYHLANYLALNLSHDLQNSPEIVPDEIRTSVELGIQLVRDVFNSLMPTVQHNIPVDTGHFQVLRKVSSLMRSLRRADIDLLVGQLEQISESLVGFFKNLTRLGTDAGGVDLLVGLMEKIVDSSHSWSVNHLLRLSRLFPRDVVNAVVDVYYVLPHVMWLLETVADKNLTEALKDVHDFTLLHGISIANISKEDFATVIKTLSDTIEQISEQPALLSEALTCLPVLWCRTHTTSGFLQNPELEGCDAQGLVSSSFYGNVASMLGHLHLSHPAGDSQCSKKSSHIAMMRRAVCVIHELADWNSILLELSEVFHIKTSLLKTVQEFWHKVLPFVPPSGNQSNGSIPEFCPSGPIKQVALQIIENLTNVNFTKFISGKNMFDKLAALNKILNIAEGTETAVQNNISLNLERIIKSITGAWNPENRTHYLLPPLMSLLNTNHTGTLESFLKPNEVAYDFEELWLDFKHTVEDLTRDGSVRHLLSEITKEIPSINSVRLQNTTLQLSYVLEILNSSSLKMLEIIEDFLPVIKNWLHEYAKEDYSRLIQTLFVPVSNESSTDNTPRLIKDISTFWEYLQNISREGAFDFTFLSPLLHPEQLAKFSLVQWLLENILVSSIHSVAGSSQEAGPSLNATDLHIMKLINLTLNHPWSGNGGKTVLSARRMVAFVDQLLKTFFSLLLKENSDNKLSRLINVHIYSFVPRGKILEALKLDQFLTSGNEDTWTKIFSSLEEAIHHVLRSSFTTDGGELFSDSPGGETSVENQPRGDQDLPAMLGQVLFRANNSADLFQLHQDLRSVLHLVRESSTEMANLVNALLTSPDDFPTLYPLLQEVILANLTDLLYFTNNSFPLRTREALEITKMLLGVISDAGLEGHVPEPLVEISRTLATLVEDSAGLKDLAMTVDSFVKLLQLAKRVAGKIATISKTHLISNNKDRRKFFDTLYFSMQQRVQHLVKEMATLKKDHLRFENINDFLMPFLDLVFGMAGVEPHVSQNPDVSSLLPSSLSDVNQSKDFTEILEEVVQFLTSLQIDLGDLERLVVAISNGTRAFPMDSVYLGEEILRCLTPINHITSQINFLHSNPISTLGSPQRTKRERIHEVIPFLVKILTGNSTEMGTYTRMLTDLTLDTLWESLKRNHEGVLSLLLTTAQLPCNLSETIATGAEASYGTRSDNGDDLSGLFSNTSLVQNITCHQLEKAIQVVLARVGFSRLLPNSSQGINSLGILLRPASDIFANATAGKNGALAGEDRTTKETMGFPHSCKPSSSFKKHLKRLITLIENWQEVFAVEVCRVFRQLEEPSEAAAMLQRAEMVVLRTLIILAGGPDAWVPLCALAGAWLSAQQAVSLVFFQSKETEKIWRSPGQLNCESLSRNLSGILESFRSHLENATEQECGCRPPLRTVQQGVLGLARSLGETWLSKNPIMTFLSDLTVTQAVKVKDLMRNMTRLTQELRSSVHISEETIHSILEANISHSKVLPSALTVALSGECSRELLRLLLTFPEDEQSGSAATELCGLPGSKVFTLIVVLSRNLDLRTFVYKTLIPPEASGLLSSLLDLVSSLSSVLSKAQHVLKHLPGFLHALKINALLGMVDSEQASQHDQARNSAFGSFQSVMSMVCQDQASFLSSSNTFLNLPSIDQLLEDDKEKFNIPEDSTPFCLKLYEEILQSPNGALVWSFLKPILHGQILYAPDIPAINKVIQKANYTFYFVDKLKTLSETLLKTFSLFQGSGNGRMFNQLQVSGAGATCQGLRHRAALGCRAQRLSFPFLQRNGAFCKPVEFSHRLPGLGGFSISQLKMPLDPHLHECPAMPDFDGIMLLTKLYPSRFLNNVGFFFPLIMMLTWMVSVASMVRKLVYEREIQIEEYLRMMGVHPAVHFLAWFLENMAMLTLSSATVAIILKTSGIFAHSNAFILFLFLLDFGVSAVMLSYLLSAFFSQANTAALCTSLAYLISFLPYIILLVLHNQLSLAIQTFLCLLSTTAFGQGVFFITFLEGQEAGIQWNNMYQPPEPGSMTFGWVCWMILFDSSLYFLCGWYLSNLIPGAFGLRKPWYFPLTAAYWKSVCGLVGNQWRSLSPSLFFFSEDSGSKESSQQDGGGEPAGAALVSVTKKYEGHKVAVQDLTLTFHRGQITAFLGTNGAGKTTIISMLTGLYPPTSGTILINGKNLQTDLSSVRAELGVCPQRDVLLDNLTVREHLQLFGSIKAPQWTKQERQRQVNKTLEDVGLMRHQHKQTRALSGGTKRKLSIAIAFLGQSSTVVLDEPTSGVDPCSRRSLWDILLKYREGRTIIFTTHHLDEAELLSDRVAILQQGRLRCCGPPFCLKETYGQGLSLTLAKQPSATEAHSLKDTARLTALIQAYVPQAVLRGSSGRELTYTLPQDADKACFKGLFQALDQSLQPLHLSGYGISAPTLEEVFLMLLEDPNKKLHTAPGTKLEPQSQRPAFLSPHTSPQRTLPVSAHGHQLLLAQMSALLRKRLLCTCRAWKNTACDLLLPVLFVALAMGLFMVQPLATDYPPLQMAPGHYESAETYFFSSGTDDMNLTPVLLRKFRGQGPPCADPDPDPMNSSCWHRDPLSPSEFQDSCGCLKCPNRSTGAPYQTNRLGHTLFNLSEFPVEQDLLVPSEKPSLGGWSFGVRVPGEVQDENANTSKPRTLAKVWYNQKSFHSLPSYLNHLNNLILWRHLPPGVDWRRYGKVIFHPLLSSDELLLESIRQCGVALCIVLGFSILSASIGSNVVRDRVTGAKRLQHISGLGYRTYWVTHFLYDMLFYLVSVGLCVAVIVTFQLTAFTFRENLAATALLLALFGYATLPWMYLMSGVFSSSDVAFISYISLNFIFGLCTMLMTTMPRLLAIISKAQNLQNIYDILKWVFTIFPQFCLGQGLIELCYNQIKYDLTHNFGIDSYASPFDMQFLGWIFVELALQGTVLLLLRVLLHGDLLRWSGGHAAVQSTGKCSADPDVEKEQRRVLEGKTDGDILVLHNLSKSYRSFFRKTTAVQDISLGIPRGECFGLLGVNGAGKSTTFKMLNGDVSPSSGHAVVRTPTGAAVGLTSAGQAGIVIGYCPQQDALDELLTAWDHLHYYCSLRGLPRERIPEVAADLVRCLHLEAHADKRVATYSGGTKRKLSTALALVGKPDILLLDEPSSGMDPCSKRYLWQTIQQEVRQGCAAVLTSHSMEECEALCTRLAIMVDGSFRCLGSPQHIKDRFGDGYTVKVWLAKEENQPSTISDCLKLHFPGIQFKGQRLKLLEYHVPKRWGCLADLFRVLENNKDFLHIEHYSINETTLEQVFVNFATEEERPLHATLDSPTEGHRPSHLPV</sequence>
<feature type="region of interest" description="Disordered" evidence="12">
    <location>
        <begin position="3984"/>
        <end position="4008"/>
    </location>
</feature>
<feature type="transmembrane region" description="Helical" evidence="13">
    <location>
        <begin position="3469"/>
        <end position="3489"/>
    </location>
</feature>
<dbReference type="GO" id="GO:0035627">
    <property type="term" value="P:ceramide transport"/>
    <property type="evidence" value="ECO:0007669"/>
    <property type="project" value="Ensembl"/>
</dbReference>
<dbReference type="PANTHER" id="PTHR19229:SF113">
    <property type="entry name" value="ATP-BINDING CASSETTE SUB-FAMILY A MEMBER 13"/>
    <property type="match status" value="1"/>
</dbReference>
<evidence type="ECO:0000313" key="16">
    <source>
        <dbReference type="Proteomes" id="UP000694398"/>
    </source>
</evidence>
<dbReference type="CDD" id="cd03263">
    <property type="entry name" value="ABC_subfamily_A"/>
    <property type="match status" value="2"/>
</dbReference>
<feature type="transmembrane region" description="Helical" evidence="13">
    <location>
        <begin position="3571"/>
        <end position="3594"/>
    </location>
</feature>
<accession>A0A8C2UZI0</accession>
<dbReference type="GO" id="GO:0005319">
    <property type="term" value="F:lipid transporter activity"/>
    <property type="evidence" value="ECO:0007669"/>
    <property type="project" value="TreeGrafter"/>
</dbReference>
<evidence type="ECO:0000256" key="10">
    <source>
        <dbReference type="ARBA" id="ARBA00023136"/>
    </source>
</evidence>
<dbReference type="SUPFAM" id="SSF52540">
    <property type="entry name" value="P-loop containing nucleoside triphosphate hydrolases"/>
    <property type="match status" value="2"/>
</dbReference>
<dbReference type="InterPro" id="IPR056264">
    <property type="entry name" value="R2_ABCA1-4-like"/>
</dbReference>
<evidence type="ECO:0000256" key="5">
    <source>
        <dbReference type="ARBA" id="ARBA00022741"/>
    </source>
</evidence>